<keyword evidence="1" id="KW-0812">Transmembrane</keyword>
<organism evidence="2 3">
    <name type="scientific">Bifidobacterium pseudolongum subsp. globosum</name>
    <dbReference type="NCBI Taxonomy" id="1690"/>
    <lineage>
        <taxon>Bacteria</taxon>
        <taxon>Bacillati</taxon>
        <taxon>Actinomycetota</taxon>
        <taxon>Actinomycetes</taxon>
        <taxon>Bifidobacteriales</taxon>
        <taxon>Bifidobacteriaceae</taxon>
        <taxon>Bifidobacterium</taxon>
    </lineage>
</organism>
<dbReference type="RefSeq" id="WP_129896590.1">
    <property type="nucleotide sequence ID" value="NZ_RYUH01000001.1"/>
</dbReference>
<dbReference type="InterPro" id="IPR046674">
    <property type="entry name" value="DUF6544"/>
</dbReference>
<accession>A0A4Q5A4G3</accession>
<dbReference type="Proteomes" id="UP000292568">
    <property type="component" value="Unassembled WGS sequence"/>
</dbReference>
<feature type="transmembrane region" description="Helical" evidence="1">
    <location>
        <begin position="6"/>
        <end position="23"/>
    </location>
</feature>
<gene>
    <name evidence="2" type="ORF">PG2093B_0003</name>
</gene>
<proteinExistence type="predicted"/>
<keyword evidence="1" id="KW-0472">Membrane</keyword>
<evidence type="ECO:0000313" key="3">
    <source>
        <dbReference type="Proteomes" id="UP000292568"/>
    </source>
</evidence>
<comment type="caution">
    <text evidence="2">The sequence shown here is derived from an EMBL/GenBank/DDBJ whole genome shotgun (WGS) entry which is preliminary data.</text>
</comment>
<dbReference type="EMBL" id="RYUH01000001">
    <property type="protein sequence ID" value="RYQ12637.1"/>
    <property type="molecule type" value="Genomic_DNA"/>
</dbReference>
<keyword evidence="1" id="KW-1133">Transmembrane helix</keyword>
<evidence type="ECO:0000313" key="2">
    <source>
        <dbReference type="EMBL" id="RYQ12637.1"/>
    </source>
</evidence>
<dbReference type="AlphaFoldDB" id="A0A4Q5A4G3"/>
<reference evidence="2 3" key="1">
    <citation type="submission" date="2018-12" db="EMBL/GenBank/DDBJ databases">
        <title>Unveiling genomic diversity among members of the Bifidobacterium pseudolongum species, a widely distributed gut commensal of the animal kingdom.</title>
        <authorList>
            <person name="Lugli G.A."/>
            <person name="Duranti S."/>
            <person name="Albert K."/>
            <person name="Mancabelli L."/>
            <person name="Napoli S."/>
            <person name="Viappiani A."/>
            <person name="Anzalone R."/>
            <person name="Longhi G."/>
            <person name="Milani C."/>
            <person name="Turroni F."/>
            <person name="Alessandri G."/>
            <person name="Sela D.A."/>
            <person name="Van Sinderen D."/>
            <person name="Ventura M."/>
        </authorList>
    </citation>
    <scope>NUCLEOTIDE SEQUENCE [LARGE SCALE GENOMIC DNA]</scope>
    <source>
        <strain evidence="2 3">2093B</strain>
    </source>
</reference>
<dbReference type="Pfam" id="PF20181">
    <property type="entry name" value="DUF6544"/>
    <property type="match status" value="1"/>
</dbReference>
<evidence type="ECO:0000256" key="1">
    <source>
        <dbReference type="SAM" id="Phobius"/>
    </source>
</evidence>
<sequence length="277" mass="30851">MGITIGVVLVAFGMLLIWFHIPYSPLKSEFDKDVQAHASKARSSTVFDSSDFSHLPPPVRRFMERSGFIGTHKSDHLMMRYENVMFLQGKQGPQLTIDYTQHNFAGEPTRLAMIESGMFGVPFDGYDYYDKGTGGMKGVLGKAITLFDQRGEDMDQACLATYLAEILFLPSAALDEHVAWESIDDHHAKATISYGGATASGTFTFNERDEMIEFMTSDRAMTVAAGHAERVPWSAICGSYRTYDDGLRLPTTFQAVWHCTDGDLTYFDGHIAQMAYA</sequence>
<name>A0A4Q5A4G3_9BIFI</name>
<protein>
    <submittedName>
        <fullName evidence="2">Uncharacterized protein</fullName>
    </submittedName>
</protein>